<gene>
    <name evidence="2" type="ORF">SAMN05660742_11769</name>
</gene>
<keyword evidence="1" id="KW-0812">Transmembrane</keyword>
<reference evidence="3" key="1">
    <citation type="submission" date="2016-10" db="EMBL/GenBank/DDBJ databases">
        <authorList>
            <person name="Varghese N."/>
            <person name="Submissions S."/>
        </authorList>
    </citation>
    <scope>NUCLEOTIDE SEQUENCE [LARGE SCALE GENOMIC DNA]</scope>
    <source>
        <strain evidence="3">DSM 2179</strain>
    </source>
</reference>
<dbReference type="RefSeq" id="WP_019553792.1">
    <property type="nucleotide sequence ID" value="NZ_FNZK01000017.1"/>
</dbReference>
<name>A0A1H7BQ56_9FIRM</name>
<keyword evidence="1" id="KW-1133">Transmembrane helix</keyword>
<evidence type="ECO:0000313" key="2">
    <source>
        <dbReference type="EMBL" id="SEJ79719.1"/>
    </source>
</evidence>
<accession>A0A1H7BQ56</accession>
<dbReference type="AlphaFoldDB" id="A0A1H7BQ56"/>
<keyword evidence="3" id="KW-1185">Reference proteome</keyword>
<dbReference type="STRING" id="84035.SAMN05660742_11769"/>
<protein>
    <submittedName>
        <fullName evidence="2">Pilus assembly protein Flp/PilA</fullName>
    </submittedName>
</protein>
<evidence type="ECO:0000313" key="3">
    <source>
        <dbReference type="Proteomes" id="UP000199662"/>
    </source>
</evidence>
<feature type="transmembrane region" description="Helical" evidence="1">
    <location>
        <begin position="20"/>
        <end position="39"/>
    </location>
</feature>
<keyword evidence="1" id="KW-0472">Membrane</keyword>
<dbReference type="EMBL" id="FNZK01000017">
    <property type="protein sequence ID" value="SEJ79719.1"/>
    <property type="molecule type" value="Genomic_DNA"/>
</dbReference>
<sequence length="67" mass="7228">MLTYWTYFKARYLSEKGQGMVEYAVVVGIVVAIGVAVAANNNAAIATAIQNLYTNVFNRAAARITAN</sequence>
<organism evidence="2 3">
    <name type="scientific">Propionispira arboris</name>
    <dbReference type="NCBI Taxonomy" id="84035"/>
    <lineage>
        <taxon>Bacteria</taxon>
        <taxon>Bacillati</taxon>
        <taxon>Bacillota</taxon>
        <taxon>Negativicutes</taxon>
        <taxon>Selenomonadales</taxon>
        <taxon>Selenomonadaceae</taxon>
        <taxon>Propionispira</taxon>
    </lineage>
</organism>
<dbReference type="Proteomes" id="UP000199662">
    <property type="component" value="Unassembled WGS sequence"/>
</dbReference>
<evidence type="ECO:0000256" key="1">
    <source>
        <dbReference type="SAM" id="Phobius"/>
    </source>
</evidence>
<proteinExistence type="predicted"/>